<feature type="compositionally biased region" description="Low complexity" evidence="3">
    <location>
        <begin position="49"/>
        <end position="80"/>
    </location>
</feature>
<feature type="compositionally biased region" description="Polar residues" evidence="3">
    <location>
        <begin position="836"/>
        <end position="847"/>
    </location>
</feature>
<feature type="region of interest" description="Disordered" evidence="3">
    <location>
        <begin position="33"/>
        <end position="236"/>
    </location>
</feature>
<feature type="compositionally biased region" description="Polar residues" evidence="3">
    <location>
        <begin position="279"/>
        <end position="295"/>
    </location>
</feature>
<dbReference type="Pfam" id="PF00250">
    <property type="entry name" value="Forkhead"/>
    <property type="match status" value="1"/>
</dbReference>
<dbReference type="SMART" id="SM00339">
    <property type="entry name" value="FH"/>
    <property type="match status" value="1"/>
</dbReference>
<dbReference type="InterPro" id="IPR036390">
    <property type="entry name" value="WH_DNA-bd_sf"/>
</dbReference>
<protein>
    <submittedName>
        <fullName evidence="5">Forkhead box protein I1</fullName>
    </submittedName>
</protein>
<dbReference type="InterPro" id="IPR050211">
    <property type="entry name" value="FOX_domain-containing"/>
</dbReference>
<evidence type="ECO:0000313" key="6">
    <source>
        <dbReference type="Proteomes" id="UP000001861"/>
    </source>
</evidence>
<evidence type="ECO:0000256" key="3">
    <source>
        <dbReference type="SAM" id="MobiDB-lite"/>
    </source>
</evidence>
<dbReference type="PANTHER" id="PTHR11829">
    <property type="entry name" value="FORKHEAD BOX PROTEIN"/>
    <property type="match status" value="1"/>
</dbReference>
<dbReference type="RefSeq" id="XP_002910853.1">
    <property type="nucleotide sequence ID" value="XM_002910807.1"/>
</dbReference>
<dbReference type="STRING" id="240176.D6RNV7"/>
<dbReference type="PRINTS" id="PR00053">
    <property type="entry name" value="FORKHEAD"/>
</dbReference>
<dbReference type="KEGG" id="cci:CC1G_14832"/>
<gene>
    <name evidence="5" type="ORF">CC1G_14832</name>
</gene>
<dbReference type="eggNOG" id="KOG2294">
    <property type="taxonomic scope" value="Eukaryota"/>
</dbReference>
<dbReference type="OrthoDB" id="5954824at2759"/>
<feature type="DNA-binding region" description="Fork-head" evidence="2">
    <location>
        <begin position="351"/>
        <end position="440"/>
    </location>
</feature>
<feature type="region of interest" description="Disordered" evidence="3">
    <location>
        <begin position="450"/>
        <end position="506"/>
    </location>
</feature>
<evidence type="ECO:0000313" key="5">
    <source>
        <dbReference type="EMBL" id="EFI27359.1"/>
    </source>
</evidence>
<dbReference type="GO" id="GO:0009653">
    <property type="term" value="P:anatomical structure morphogenesis"/>
    <property type="evidence" value="ECO:0007669"/>
    <property type="project" value="TreeGrafter"/>
</dbReference>
<feature type="region of interest" description="Disordered" evidence="3">
    <location>
        <begin position="735"/>
        <end position="911"/>
    </location>
</feature>
<dbReference type="HOGENOM" id="CLU_341631_0_0_1"/>
<dbReference type="GO" id="GO:0030154">
    <property type="term" value="P:cell differentiation"/>
    <property type="evidence" value="ECO:0007669"/>
    <property type="project" value="TreeGrafter"/>
</dbReference>
<dbReference type="GO" id="GO:0000978">
    <property type="term" value="F:RNA polymerase II cis-regulatory region sequence-specific DNA binding"/>
    <property type="evidence" value="ECO:0007669"/>
    <property type="project" value="TreeGrafter"/>
</dbReference>
<comment type="subcellular location">
    <subcellularLocation>
        <location evidence="2">Nucleus</location>
    </subcellularLocation>
</comment>
<dbReference type="VEuPathDB" id="FungiDB:CC1G_14832"/>
<name>D6RNV7_COPC7</name>
<sequence>MTDLNVSPISQLLHSLGMTREDLNKRSNEMRQFLTANDSMPSRVPELTSGYRSRSSSDLRSGTRSASSSFSLSRSISRASSHSRREGSPPSTPIKSEQSEGGLPSRPMDNMEIIIERQRQTRKERRSRKDKERAVAGKSLVPPPSPSPSSTSQSAVSLDSFMQSRDDRPQSAAGSESASATTSSEVLDPPPVTPHKSKYYREHTIHMSNPRPRKDTSCKAETPTPTKLPSQPPVPSHPIPAYYPFPPFAAYGQYIPGHYPIPHASTSALPVTPQSNRILTSHSTAKPPAKSSTPLPASSPMHASSSPPPSSPAPQIVNLVSSPGPMGSSPAKEQYDKLPFKLPPGPYSSKKPDLSYAALVGQAILASPDHRLTLQEIYDYITIVYPHYKRGETTWMNSIRHVLSTTAVFRKVPRDRSVGRTLWAIYDEDIECFKGGGFKKHLCKDMVKQQAEKDKKNKSRKRSDVEEDASAETRKPKRSRKDTSHKVSNSSFSAPDASASGTLSQVPLLNPQPSFMVAGTSSHPFFPRPTPHHQPYYESCLPQPQLLPAEVIFPPLPPTAALASRSTSVTSDDKGSGRAPTPPPPIEKTASEATDVSESSSLLSVPELTPNRSSSTTPPSSVPATSDMDIDLTEAKSTENGKISESNGAIAIAGVDDNANGRETSSSSLAIDDDNVFNSSLLGPVQFWGESPRTASLLQPGIELLNFDAMADDEEEEEGEKALNSKGQLLGRKITMFPPVPASPTLGLRSKTGASGESSLSFKEIGRPKTPSGSKPPSADSGAPSTPPRRVKLSSTRTPISHKGLHMSPSASLAHYKSNLDPPRTERLEPPPLLSFSKSAETETLASLQDEGYDPMRTPRRSSTHGGSSSLAGAPPITPKRGGGFESLFRTPAGFSPFRTPRSRAVMDPNDPRVLLDEELSRPSLIDDSPGGIFGKGKLLYESPGFDSWANSPKKYWHW</sequence>
<keyword evidence="6" id="KW-1185">Reference proteome</keyword>
<dbReference type="AlphaFoldDB" id="D6RNV7"/>
<feature type="compositionally biased region" description="Low complexity" evidence="3">
    <location>
        <begin position="296"/>
        <end position="305"/>
    </location>
</feature>
<dbReference type="SUPFAM" id="SSF46785">
    <property type="entry name" value="Winged helix' DNA-binding domain"/>
    <property type="match status" value="1"/>
</dbReference>
<dbReference type="Proteomes" id="UP000001861">
    <property type="component" value="Unassembled WGS sequence"/>
</dbReference>
<evidence type="ECO:0000259" key="4">
    <source>
        <dbReference type="PROSITE" id="PS50039"/>
    </source>
</evidence>
<feature type="compositionally biased region" description="Polar residues" evidence="3">
    <location>
        <begin position="752"/>
        <end position="761"/>
    </location>
</feature>
<feature type="compositionally biased region" description="Low complexity" evidence="3">
    <location>
        <begin position="596"/>
        <end position="626"/>
    </location>
</feature>
<dbReference type="GeneID" id="9379322"/>
<feature type="region of interest" description="Disordered" evidence="3">
    <location>
        <begin position="558"/>
        <end position="627"/>
    </location>
</feature>
<comment type="caution">
    <text evidence="5">The sequence shown here is derived from an EMBL/GenBank/DDBJ whole genome shotgun (WGS) entry which is preliminary data.</text>
</comment>
<keyword evidence="1 2" id="KW-0238">DNA-binding</keyword>
<dbReference type="OMA" id="TRIIKAP"/>
<feature type="compositionally biased region" description="Low complexity" evidence="3">
    <location>
        <begin position="148"/>
        <end position="157"/>
    </location>
</feature>
<feature type="domain" description="Fork-head" evidence="4">
    <location>
        <begin position="351"/>
        <end position="440"/>
    </location>
</feature>
<feature type="compositionally biased region" description="Polar residues" evidence="3">
    <location>
        <begin position="486"/>
        <end position="506"/>
    </location>
</feature>
<organism evidence="5 6">
    <name type="scientific">Coprinopsis cinerea (strain Okayama-7 / 130 / ATCC MYA-4618 / FGSC 9003)</name>
    <name type="common">Inky cap fungus</name>
    <name type="synonym">Hormographiella aspergillata</name>
    <dbReference type="NCBI Taxonomy" id="240176"/>
    <lineage>
        <taxon>Eukaryota</taxon>
        <taxon>Fungi</taxon>
        <taxon>Dikarya</taxon>
        <taxon>Basidiomycota</taxon>
        <taxon>Agaricomycotina</taxon>
        <taxon>Agaricomycetes</taxon>
        <taxon>Agaricomycetidae</taxon>
        <taxon>Agaricales</taxon>
        <taxon>Agaricineae</taxon>
        <taxon>Psathyrellaceae</taxon>
        <taxon>Coprinopsis</taxon>
    </lineage>
</organism>
<proteinExistence type="predicted"/>
<dbReference type="InterPro" id="IPR036388">
    <property type="entry name" value="WH-like_DNA-bd_sf"/>
</dbReference>
<dbReference type="GO" id="GO:0000981">
    <property type="term" value="F:DNA-binding transcription factor activity, RNA polymerase II-specific"/>
    <property type="evidence" value="ECO:0007669"/>
    <property type="project" value="TreeGrafter"/>
</dbReference>
<dbReference type="Gene3D" id="1.10.10.10">
    <property type="entry name" value="Winged helix-like DNA-binding domain superfamily/Winged helix DNA-binding domain"/>
    <property type="match status" value="1"/>
</dbReference>
<feature type="compositionally biased region" description="Low complexity" evidence="3">
    <location>
        <begin position="171"/>
        <end position="185"/>
    </location>
</feature>
<feature type="region of interest" description="Disordered" evidence="3">
    <location>
        <begin position="279"/>
        <end position="338"/>
    </location>
</feature>
<reference evidence="5 6" key="1">
    <citation type="journal article" date="2010" name="Proc. Natl. Acad. Sci. U.S.A.">
        <title>Insights into evolution of multicellular fungi from the assembled chromosomes of the mushroom Coprinopsis cinerea (Coprinus cinereus).</title>
        <authorList>
            <person name="Stajich J.E."/>
            <person name="Wilke S.K."/>
            <person name="Ahren D."/>
            <person name="Au C.H."/>
            <person name="Birren B.W."/>
            <person name="Borodovsky M."/>
            <person name="Burns C."/>
            <person name="Canback B."/>
            <person name="Casselton L.A."/>
            <person name="Cheng C.K."/>
            <person name="Deng J."/>
            <person name="Dietrich F.S."/>
            <person name="Fargo D.C."/>
            <person name="Farman M.L."/>
            <person name="Gathman A.C."/>
            <person name="Goldberg J."/>
            <person name="Guigo R."/>
            <person name="Hoegger P.J."/>
            <person name="Hooker J.B."/>
            <person name="Huggins A."/>
            <person name="James T.Y."/>
            <person name="Kamada T."/>
            <person name="Kilaru S."/>
            <person name="Kodira C."/>
            <person name="Kues U."/>
            <person name="Kupfer D."/>
            <person name="Kwan H.S."/>
            <person name="Lomsadze A."/>
            <person name="Li W."/>
            <person name="Lilly W.W."/>
            <person name="Ma L.J."/>
            <person name="Mackey A.J."/>
            <person name="Manning G."/>
            <person name="Martin F."/>
            <person name="Muraguchi H."/>
            <person name="Natvig D.O."/>
            <person name="Palmerini H."/>
            <person name="Ramesh M.A."/>
            <person name="Rehmeyer C.J."/>
            <person name="Roe B.A."/>
            <person name="Shenoy N."/>
            <person name="Stanke M."/>
            <person name="Ter-Hovhannisyan V."/>
            <person name="Tunlid A."/>
            <person name="Velagapudi R."/>
            <person name="Vision T.J."/>
            <person name="Zeng Q."/>
            <person name="Zolan M.E."/>
            <person name="Pukkila P.J."/>
        </authorList>
    </citation>
    <scope>NUCLEOTIDE SEQUENCE [LARGE SCALE GENOMIC DNA]</scope>
    <source>
        <strain evidence="6">Okayama-7 / 130 / ATCC MYA-4618 / FGSC 9003</strain>
    </source>
</reference>
<evidence type="ECO:0000256" key="1">
    <source>
        <dbReference type="ARBA" id="ARBA00023125"/>
    </source>
</evidence>
<evidence type="ECO:0000256" key="2">
    <source>
        <dbReference type="PROSITE-ProRule" id="PRU00089"/>
    </source>
</evidence>
<dbReference type="PROSITE" id="PS50039">
    <property type="entry name" value="FORK_HEAD_3"/>
    <property type="match status" value="1"/>
</dbReference>
<dbReference type="InParanoid" id="D6RNV7"/>
<dbReference type="GO" id="GO:0005634">
    <property type="term" value="C:nucleus"/>
    <property type="evidence" value="ECO:0007669"/>
    <property type="project" value="UniProtKB-SubCell"/>
</dbReference>
<dbReference type="InterPro" id="IPR001766">
    <property type="entry name" value="Fork_head_dom"/>
</dbReference>
<feature type="compositionally biased region" description="Basic and acidic residues" evidence="3">
    <location>
        <begin position="114"/>
        <end position="135"/>
    </location>
</feature>
<dbReference type="EMBL" id="AACS02000007">
    <property type="protein sequence ID" value="EFI27359.1"/>
    <property type="molecule type" value="Genomic_DNA"/>
</dbReference>
<keyword evidence="2" id="KW-0539">Nucleus</keyword>
<dbReference type="PANTHER" id="PTHR11829:SF343">
    <property type="entry name" value="FORK-HEAD DOMAIN-CONTAINING PROTEIN"/>
    <property type="match status" value="1"/>
</dbReference>
<accession>D6RNV7</accession>